<dbReference type="Gene3D" id="3.30.200.20">
    <property type="entry name" value="Phosphorylase Kinase, domain 1"/>
    <property type="match status" value="1"/>
</dbReference>
<proteinExistence type="inferred from homology"/>
<dbReference type="AlphaFoldDB" id="A0A671M744"/>
<keyword evidence="4" id="KW-0418">Kinase</keyword>
<dbReference type="InterPro" id="IPR008271">
    <property type="entry name" value="Ser/Thr_kinase_AS"/>
</dbReference>
<comment type="similarity">
    <text evidence="4">Belongs to the protein kinase superfamily.</text>
</comment>
<keyword evidence="7" id="KW-1185">Reference proteome</keyword>
<keyword evidence="4" id="KW-0723">Serine/threonine-protein kinase</keyword>
<dbReference type="Gene3D" id="1.10.510.10">
    <property type="entry name" value="Transferase(Phosphotransferase) domain 1"/>
    <property type="match status" value="1"/>
</dbReference>
<dbReference type="InterPro" id="IPR000719">
    <property type="entry name" value="Prot_kinase_dom"/>
</dbReference>
<dbReference type="Pfam" id="PF00069">
    <property type="entry name" value="Pkinase"/>
    <property type="match status" value="1"/>
</dbReference>
<dbReference type="PROSITE" id="PS00108">
    <property type="entry name" value="PROTEIN_KINASE_ST"/>
    <property type="match status" value="1"/>
</dbReference>
<dbReference type="PROSITE" id="PS00107">
    <property type="entry name" value="PROTEIN_KINASE_ATP"/>
    <property type="match status" value="1"/>
</dbReference>
<protein>
    <submittedName>
        <fullName evidence="6">Doublecortin-like kinase 3</fullName>
    </submittedName>
</protein>
<keyword evidence="1 3" id="KW-0547">Nucleotide-binding</keyword>
<dbReference type="SMART" id="SM00220">
    <property type="entry name" value="S_TKc"/>
    <property type="match status" value="1"/>
</dbReference>
<keyword evidence="2 3" id="KW-0067">ATP-binding</keyword>
<reference evidence="6" key="2">
    <citation type="submission" date="2025-09" db="UniProtKB">
        <authorList>
            <consortium name="Ensembl"/>
        </authorList>
    </citation>
    <scope>IDENTIFICATION</scope>
</reference>
<dbReference type="GO" id="GO:0004674">
    <property type="term" value="F:protein serine/threonine kinase activity"/>
    <property type="evidence" value="ECO:0007669"/>
    <property type="project" value="UniProtKB-KW"/>
</dbReference>
<dbReference type="GO" id="GO:0005524">
    <property type="term" value="F:ATP binding"/>
    <property type="evidence" value="ECO:0007669"/>
    <property type="project" value="UniProtKB-UniRule"/>
</dbReference>
<reference evidence="6" key="1">
    <citation type="submission" date="2025-08" db="UniProtKB">
        <authorList>
            <consortium name="Ensembl"/>
        </authorList>
    </citation>
    <scope>IDENTIFICATION</scope>
</reference>
<dbReference type="InterPro" id="IPR017441">
    <property type="entry name" value="Protein_kinase_ATP_BS"/>
</dbReference>
<accession>A0A671M744</accession>
<dbReference type="PROSITE" id="PS50011">
    <property type="entry name" value="PROTEIN_KINASE_DOM"/>
    <property type="match status" value="1"/>
</dbReference>
<feature type="domain" description="Protein kinase" evidence="5">
    <location>
        <begin position="50"/>
        <end position="215"/>
    </location>
</feature>
<evidence type="ECO:0000256" key="1">
    <source>
        <dbReference type="ARBA" id="ARBA00022741"/>
    </source>
</evidence>
<sequence length="215" mass="24196">MSYIRKTLAIANIFTEQNINKQETVEQKDLQSSILPDGAEVSLEDIERCYDMGRVVGDGNFAVVRECRVRGLAETFAMKIVDNAKLQGRGNMIQNEIALLRSLEHPRLIQLFRSHHTDTHVYLLMELVTGGDLFDAITQSGRFTEPSAACMIRDISQALEYVHSKSIAHRDIKPENLLVRDKSYSRSPVFTVCGTPTYVAPEILAETGRICTHLE</sequence>
<organism evidence="6 7">
    <name type="scientific">Sinocyclocheilus anshuiensis</name>
    <dbReference type="NCBI Taxonomy" id="1608454"/>
    <lineage>
        <taxon>Eukaryota</taxon>
        <taxon>Metazoa</taxon>
        <taxon>Chordata</taxon>
        <taxon>Craniata</taxon>
        <taxon>Vertebrata</taxon>
        <taxon>Euteleostomi</taxon>
        <taxon>Actinopterygii</taxon>
        <taxon>Neopterygii</taxon>
        <taxon>Teleostei</taxon>
        <taxon>Ostariophysi</taxon>
        <taxon>Cypriniformes</taxon>
        <taxon>Cyprinidae</taxon>
        <taxon>Cyprininae</taxon>
        <taxon>Sinocyclocheilus</taxon>
    </lineage>
</organism>
<dbReference type="Ensembl" id="ENSSANT00000030803.1">
    <property type="protein sequence ID" value="ENSSANP00000028934.1"/>
    <property type="gene ID" value="ENSSANG00000014839.1"/>
</dbReference>
<keyword evidence="4" id="KW-0808">Transferase</keyword>
<dbReference type="SUPFAM" id="SSF56112">
    <property type="entry name" value="Protein kinase-like (PK-like)"/>
    <property type="match status" value="1"/>
</dbReference>
<name>A0A671M744_9TELE</name>
<evidence type="ECO:0000259" key="5">
    <source>
        <dbReference type="PROSITE" id="PS50011"/>
    </source>
</evidence>
<dbReference type="InterPro" id="IPR011009">
    <property type="entry name" value="Kinase-like_dom_sf"/>
</dbReference>
<evidence type="ECO:0000256" key="3">
    <source>
        <dbReference type="PROSITE-ProRule" id="PRU10141"/>
    </source>
</evidence>
<evidence type="ECO:0000313" key="6">
    <source>
        <dbReference type="Ensembl" id="ENSSANP00000028934.1"/>
    </source>
</evidence>
<evidence type="ECO:0000313" key="7">
    <source>
        <dbReference type="Proteomes" id="UP000472260"/>
    </source>
</evidence>
<feature type="binding site" evidence="3">
    <location>
        <position position="79"/>
    </location>
    <ligand>
        <name>ATP</name>
        <dbReference type="ChEBI" id="CHEBI:30616"/>
    </ligand>
</feature>
<evidence type="ECO:0000256" key="4">
    <source>
        <dbReference type="RuleBase" id="RU000304"/>
    </source>
</evidence>
<evidence type="ECO:0000256" key="2">
    <source>
        <dbReference type="ARBA" id="ARBA00022840"/>
    </source>
</evidence>
<dbReference type="Proteomes" id="UP000472260">
    <property type="component" value="Unassembled WGS sequence"/>
</dbReference>
<dbReference type="PANTHER" id="PTHR24347">
    <property type="entry name" value="SERINE/THREONINE-PROTEIN KINASE"/>
    <property type="match status" value="1"/>
</dbReference>